<evidence type="ECO:0000259" key="9">
    <source>
        <dbReference type="Pfam" id="PF25198"/>
    </source>
</evidence>
<dbReference type="InterPro" id="IPR046953">
    <property type="entry name" value="Spore_GerAC-like_C"/>
</dbReference>
<sequence length="371" mass="42675">MKGIIKLFIIILAAFSLTACWDSIGLERLLLVYGLGVDISKENPENYLFTIGFPTIIEEASEKKMQLSVEAPSFGGGKCNLQQKAYRRISYDNIKMVVFGEDAAKRGIQLHVDSMYREPLFRGSTRFIVVEGRAVDLLSLNPPAALIVSNFLHESIQQNYESTKIPITTLRSFSHEYYTDGIEPVMPFIQYGANRQELNLDSVALFNKDRLVYKLHKRESIAFMILRNEIHQGIYPFDYKSKDQNKREFIAINIKGGNSKIKVKLEDTKLHIDHNIHIHCSLGEYTPEERVFTKEKLEQLQDYIAKEIEADLNRTLKILQKDLKNDNIGYGKHVKAQYPEYFDSENWNEQFSKAIIKINTTVKIKNIGIAQ</sequence>
<feature type="domain" description="Spore germination protein N-terminal" evidence="9">
    <location>
        <begin position="24"/>
        <end position="190"/>
    </location>
</feature>
<dbReference type="GO" id="GO:0016020">
    <property type="term" value="C:membrane"/>
    <property type="evidence" value="ECO:0007669"/>
    <property type="project" value="UniProtKB-SubCell"/>
</dbReference>
<dbReference type="AlphaFoldDB" id="A0A1M6NER8"/>
<comment type="subcellular location">
    <subcellularLocation>
        <location evidence="1">Membrane</location>
        <topology evidence="1">Lipid-anchor</topology>
    </subcellularLocation>
</comment>
<dbReference type="Pfam" id="PF25198">
    <property type="entry name" value="Spore_GerAC_N"/>
    <property type="match status" value="1"/>
</dbReference>
<gene>
    <name evidence="10" type="ORF">SAMN02745975_03277</name>
</gene>
<protein>
    <submittedName>
        <fullName evidence="10">Germination protein, Ger(X)C family</fullName>
    </submittedName>
</protein>
<reference evidence="11" key="1">
    <citation type="submission" date="2016-11" db="EMBL/GenBank/DDBJ databases">
        <authorList>
            <person name="Varghese N."/>
            <person name="Submissions S."/>
        </authorList>
    </citation>
    <scope>NUCLEOTIDE SEQUENCE [LARGE SCALE GENOMIC DNA]</scope>
    <source>
        <strain evidence="11">DSM 17957</strain>
    </source>
</reference>
<evidence type="ECO:0000313" key="10">
    <source>
        <dbReference type="EMBL" id="SHJ94153.1"/>
    </source>
</evidence>
<dbReference type="EMBL" id="FQZV01000055">
    <property type="protein sequence ID" value="SHJ94153.1"/>
    <property type="molecule type" value="Genomic_DNA"/>
</dbReference>
<accession>A0A1M6NER8</accession>
<evidence type="ECO:0000256" key="2">
    <source>
        <dbReference type="ARBA" id="ARBA00007886"/>
    </source>
</evidence>
<evidence type="ECO:0000313" key="11">
    <source>
        <dbReference type="Proteomes" id="UP000184536"/>
    </source>
</evidence>
<comment type="similarity">
    <text evidence="2">Belongs to the GerABKC lipoprotein family.</text>
</comment>
<dbReference type="Pfam" id="PF05504">
    <property type="entry name" value="Spore_GerAC"/>
    <property type="match status" value="1"/>
</dbReference>
<dbReference type="PANTHER" id="PTHR35789">
    <property type="entry name" value="SPORE GERMINATION PROTEIN B3"/>
    <property type="match status" value="1"/>
</dbReference>
<evidence type="ECO:0000256" key="6">
    <source>
        <dbReference type="ARBA" id="ARBA00023139"/>
    </source>
</evidence>
<evidence type="ECO:0000256" key="5">
    <source>
        <dbReference type="ARBA" id="ARBA00023136"/>
    </source>
</evidence>
<dbReference type="Proteomes" id="UP000184536">
    <property type="component" value="Unassembled WGS sequence"/>
</dbReference>
<keyword evidence="5" id="KW-0472">Membrane</keyword>
<keyword evidence="3" id="KW-0309">Germination</keyword>
<evidence type="ECO:0000256" key="7">
    <source>
        <dbReference type="ARBA" id="ARBA00023288"/>
    </source>
</evidence>
<keyword evidence="11" id="KW-1185">Reference proteome</keyword>
<keyword evidence="4" id="KW-0732">Signal</keyword>
<dbReference type="InterPro" id="IPR008844">
    <property type="entry name" value="Spore_GerAC-like"/>
</dbReference>
<feature type="domain" description="Spore germination GerAC-like C-terminal" evidence="8">
    <location>
        <begin position="203"/>
        <end position="368"/>
    </location>
</feature>
<dbReference type="STRING" id="1121919.SAMN02745975_03277"/>
<dbReference type="PANTHER" id="PTHR35789:SF1">
    <property type="entry name" value="SPORE GERMINATION PROTEIN B3"/>
    <property type="match status" value="1"/>
</dbReference>
<keyword evidence="7" id="KW-0449">Lipoprotein</keyword>
<name>A0A1M6NER8_9FIRM</name>
<dbReference type="InterPro" id="IPR057336">
    <property type="entry name" value="GerAC_N"/>
</dbReference>
<dbReference type="RefSeq" id="WP_110942288.1">
    <property type="nucleotide sequence ID" value="NZ_FQZV01000055.1"/>
</dbReference>
<dbReference type="Gene3D" id="3.30.300.210">
    <property type="entry name" value="Nutrient germinant receptor protein C, domain 3"/>
    <property type="match status" value="1"/>
</dbReference>
<evidence type="ECO:0000256" key="4">
    <source>
        <dbReference type="ARBA" id="ARBA00022729"/>
    </source>
</evidence>
<organism evidence="10 11">
    <name type="scientific">Geosporobacter subterraneus DSM 17957</name>
    <dbReference type="NCBI Taxonomy" id="1121919"/>
    <lineage>
        <taxon>Bacteria</taxon>
        <taxon>Bacillati</taxon>
        <taxon>Bacillota</taxon>
        <taxon>Clostridia</taxon>
        <taxon>Peptostreptococcales</taxon>
        <taxon>Thermotaleaceae</taxon>
        <taxon>Geosporobacter</taxon>
    </lineage>
</organism>
<evidence type="ECO:0000256" key="3">
    <source>
        <dbReference type="ARBA" id="ARBA00022544"/>
    </source>
</evidence>
<dbReference type="OrthoDB" id="1949745at2"/>
<keyword evidence="6" id="KW-0564">Palmitate</keyword>
<dbReference type="NCBIfam" id="TIGR02887">
    <property type="entry name" value="spore_ger_x_C"/>
    <property type="match status" value="1"/>
</dbReference>
<dbReference type="PROSITE" id="PS51257">
    <property type="entry name" value="PROKAR_LIPOPROTEIN"/>
    <property type="match status" value="1"/>
</dbReference>
<dbReference type="InterPro" id="IPR038501">
    <property type="entry name" value="Spore_GerAC_C_sf"/>
</dbReference>
<evidence type="ECO:0000256" key="1">
    <source>
        <dbReference type="ARBA" id="ARBA00004635"/>
    </source>
</evidence>
<proteinExistence type="inferred from homology"/>
<dbReference type="GO" id="GO:0009847">
    <property type="term" value="P:spore germination"/>
    <property type="evidence" value="ECO:0007669"/>
    <property type="project" value="InterPro"/>
</dbReference>
<evidence type="ECO:0000259" key="8">
    <source>
        <dbReference type="Pfam" id="PF05504"/>
    </source>
</evidence>